<proteinExistence type="predicted"/>
<dbReference type="InterPro" id="IPR050065">
    <property type="entry name" value="GlmU-like"/>
</dbReference>
<dbReference type="AlphaFoldDB" id="A0A2T0X2J4"/>
<dbReference type="GO" id="GO:0016779">
    <property type="term" value="F:nucleotidyltransferase activity"/>
    <property type="evidence" value="ECO:0007669"/>
    <property type="project" value="UniProtKB-KW"/>
</dbReference>
<evidence type="ECO:0000313" key="5">
    <source>
        <dbReference type="EMBL" id="PRY93166.1"/>
    </source>
</evidence>
<reference evidence="5 6" key="1">
    <citation type="submission" date="2018-03" db="EMBL/GenBank/DDBJ databases">
        <title>Genomic Encyclopedia of Archaeal and Bacterial Type Strains, Phase II (KMG-II): from individual species to whole genera.</title>
        <authorList>
            <person name="Goeker M."/>
        </authorList>
    </citation>
    <scope>NUCLEOTIDE SEQUENCE [LARGE SCALE GENOMIC DNA]</scope>
    <source>
        <strain evidence="5 6">DSM 29318</strain>
    </source>
</reference>
<organism evidence="5 6">
    <name type="scientific">Hasllibacter halocynthiae</name>
    <dbReference type="NCBI Taxonomy" id="595589"/>
    <lineage>
        <taxon>Bacteria</taxon>
        <taxon>Pseudomonadati</taxon>
        <taxon>Pseudomonadota</taxon>
        <taxon>Alphaproteobacteria</taxon>
        <taxon>Rhodobacterales</taxon>
        <taxon>Roseobacteraceae</taxon>
        <taxon>Hasllibacter</taxon>
    </lineage>
</organism>
<dbReference type="PANTHER" id="PTHR43584:SF8">
    <property type="entry name" value="N-ACETYLMURAMATE ALPHA-1-PHOSPHATE URIDYLYLTRANSFERASE"/>
    <property type="match status" value="1"/>
</dbReference>
<dbReference type="InterPro" id="IPR029044">
    <property type="entry name" value="Nucleotide-diphossugar_trans"/>
</dbReference>
<evidence type="ECO:0000259" key="4">
    <source>
        <dbReference type="Pfam" id="PF12804"/>
    </source>
</evidence>
<dbReference type="RefSeq" id="WP_106160780.1">
    <property type="nucleotide sequence ID" value="NZ_PVTT01000002.1"/>
</dbReference>
<evidence type="ECO:0000256" key="3">
    <source>
        <dbReference type="ARBA" id="ARBA00022842"/>
    </source>
</evidence>
<dbReference type="Gene3D" id="3.90.550.10">
    <property type="entry name" value="Spore Coat Polysaccharide Biosynthesis Protein SpsA, Chain A"/>
    <property type="match status" value="1"/>
</dbReference>
<comment type="caution">
    <text evidence="5">The sequence shown here is derived from an EMBL/GenBank/DDBJ whole genome shotgun (WGS) entry which is preliminary data.</text>
</comment>
<dbReference type="EMBL" id="PVTT01000002">
    <property type="protein sequence ID" value="PRY93166.1"/>
    <property type="molecule type" value="Genomic_DNA"/>
</dbReference>
<dbReference type="Proteomes" id="UP000238801">
    <property type="component" value="Unassembled WGS sequence"/>
</dbReference>
<feature type="domain" description="MobA-like NTP transferase" evidence="4">
    <location>
        <begin position="9"/>
        <end position="134"/>
    </location>
</feature>
<keyword evidence="1 5" id="KW-0808">Transferase</keyword>
<evidence type="ECO:0000256" key="1">
    <source>
        <dbReference type="ARBA" id="ARBA00022679"/>
    </source>
</evidence>
<protein>
    <submittedName>
        <fullName evidence="5">MurNAc alpha-1-phosphate uridylyltransferase</fullName>
    </submittedName>
</protein>
<dbReference type="PANTHER" id="PTHR43584">
    <property type="entry name" value="NUCLEOTIDYL TRANSFERASE"/>
    <property type="match status" value="1"/>
</dbReference>
<name>A0A2T0X2J4_9RHOB</name>
<evidence type="ECO:0000313" key="6">
    <source>
        <dbReference type="Proteomes" id="UP000238801"/>
    </source>
</evidence>
<dbReference type="SUPFAM" id="SSF53448">
    <property type="entry name" value="Nucleotide-diphospho-sugar transferases"/>
    <property type="match status" value="1"/>
</dbReference>
<dbReference type="CDD" id="cd06422">
    <property type="entry name" value="NTP_transferase_like_1"/>
    <property type="match status" value="1"/>
</dbReference>
<gene>
    <name evidence="5" type="ORF">BCF33_2032</name>
</gene>
<keyword evidence="3" id="KW-0460">Magnesium</keyword>
<keyword evidence="2 5" id="KW-0548">Nucleotidyltransferase</keyword>
<dbReference type="InterPro" id="IPR025877">
    <property type="entry name" value="MobA-like_NTP_Trfase"/>
</dbReference>
<sequence length="227" mass="23767">MRDRPDALMVFAAGFGTRMRPLTDAMPKPLIEVGGRTLLDRALALGAGRAPVVVNAHYRAAQIERHLEGRGVHVLREDPILDTGGGLRAALPVLGPGPVLTLNPDGVFGGPNPLALLRGAWDGAAEAVLLLAPAGAVGRARGDFDMDEAGALRRGGAYAFLGAQALRTGGLREMPEGAFSLNLLWDAMIGRGTLRGLRYPGRWTDVGTPEGIGAAERMLEARDVPAG</sequence>
<dbReference type="OrthoDB" id="9788272at2"/>
<accession>A0A2T0X2J4</accession>
<dbReference type="Pfam" id="PF12804">
    <property type="entry name" value="NTP_transf_3"/>
    <property type="match status" value="1"/>
</dbReference>
<evidence type="ECO:0000256" key="2">
    <source>
        <dbReference type="ARBA" id="ARBA00022695"/>
    </source>
</evidence>
<keyword evidence="6" id="KW-1185">Reference proteome</keyword>